<accession>A0A2A2H2V1</accession>
<feature type="transmembrane region" description="Helical" evidence="6">
    <location>
        <begin position="498"/>
        <end position="517"/>
    </location>
</feature>
<dbReference type="SUPFAM" id="SSF103473">
    <property type="entry name" value="MFS general substrate transporter"/>
    <property type="match status" value="2"/>
</dbReference>
<name>A0A2A2H2V1_METBR</name>
<dbReference type="GO" id="GO:0022857">
    <property type="term" value="F:transmembrane transporter activity"/>
    <property type="evidence" value="ECO:0007669"/>
    <property type="project" value="InterPro"/>
</dbReference>
<feature type="transmembrane region" description="Helical" evidence="6">
    <location>
        <begin position="286"/>
        <end position="306"/>
    </location>
</feature>
<dbReference type="InterPro" id="IPR011701">
    <property type="entry name" value="MFS"/>
</dbReference>
<dbReference type="CDD" id="cd17321">
    <property type="entry name" value="MFS_MMR_MDR_like"/>
    <property type="match status" value="1"/>
</dbReference>
<feature type="transmembrane region" description="Helical" evidence="6">
    <location>
        <begin position="78"/>
        <end position="105"/>
    </location>
</feature>
<dbReference type="InterPro" id="IPR020846">
    <property type="entry name" value="MFS_dom"/>
</dbReference>
<feature type="transmembrane region" description="Helical" evidence="6">
    <location>
        <begin position="312"/>
        <end position="334"/>
    </location>
</feature>
<organism evidence="8 9">
    <name type="scientific">Methanobacterium bryantii</name>
    <dbReference type="NCBI Taxonomy" id="2161"/>
    <lineage>
        <taxon>Archaea</taxon>
        <taxon>Methanobacteriati</taxon>
        <taxon>Methanobacteriota</taxon>
        <taxon>Methanomada group</taxon>
        <taxon>Methanobacteria</taxon>
        <taxon>Methanobacteriales</taxon>
        <taxon>Methanobacteriaceae</taxon>
        <taxon>Methanobacterium</taxon>
    </lineage>
</organism>
<feature type="transmembrane region" description="Helical" evidence="6">
    <location>
        <begin position="237"/>
        <end position="258"/>
    </location>
</feature>
<sequence length="531" mass="57930">MLNKSNYGWSILIFVSLALFIIGLDATFMNVAMTYLVKDLNTTLANIQSIIAIYALVMGCFVLFGGKLQDVIGRKKTFVVGAIIYGVGALIAAVSTNALMLLVGWSIIEGFGAALMLPATSSIITAHYAGSKRAFALGFSSTLYIAATAIGPLLGGYLTTFYSWRWGFALETILVVAILVLSYDIAESEITLKWSDLNLRGAFLVSSGILLFIVGVLQLNNPATWVNHYGTIINPIGFAFAMSMVLIGILFIVIFFYYQRKLIKQGKKPFIDVRILKNRSFTFGNLSRLILALILAGLFYIIPVYVQTRWGVNALVTGLILLPTSIGSAIFAISIGKLTKRIKAHYLVIIGFALSIIAILMLYYSFMYPASLDMMDLIPSLFILGMGLGLATPNITNIILSSVDDKQLGEASGIHNTFINVGSSIGTVAIGLIFFMALYFNVAATLPVEYSVYQNQQALNHDIYSWVGKTLSPDMSTIMDDPKLFALTFNSDSRGMQAAILASAVMLFIGLLLSLFIKPPPDIIEKEKVEK</sequence>
<reference evidence="8 9" key="1">
    <citation type="journal article" date="2017" name="BMC Genomics">
        <title>Genomic analysis of methanogenic archaea reveals a shift towards energy conservation.</title>
        <authorList>
            <person name="Gilmore S.P."/>
            <person name="Henske J.K."/>
            <person name="Sexton J.A."/>
            <person name="Solomon K.V."/>
            <person name="Seppala S."/>
            <person name="Yoo J.I."/>
            <person name="Huyett L.M."/>
            <person name="Pressman A."/>
            <person name="Cogan J.Z."/>
            <person name="Kivenson V."/>
            <person name="Peng X."/>
            <person name="Tan Y."/>
            <person name="Valentine D.L."/>
            <person name="O'Malley M.A."/>
        </authorList>
    </citation>
    <scope>NUCLEOTIDE SEQUENCE [LARGE SCALE GENOMIC DNA]</scope>
    <source>
        <strain evidence="8 9">M.o.H.</strain>
    </source>
</reference>
<dbReference type="Gene3D" id="1.20.1250.20">
    <property type="entry name" value="MFS general substrate transporter like domains"/>
    <property type="match status" value="1"/>
</dbReference>
<keyword evidence="2" id="KW-0813">Transport</keyword>
<dbReference type="PANTHER" id="PTHR42718:SF9">
    <property type="entry name" value="MAJOR FACILITATOR SUPERFAMILY MULTIDRUG TRANSPORTER MFSC"/>
    <property type="match status" value="1"/>
</dbReference>
<feature type="domain" description="Major facilitator superfamily (MFS) profile" evidence="7">
    <location>
        <begin position="11"/>
        <end position="522"/>
    </location>
</feature>
<keyword evidence="3 6" id="KW-0812">Transmembrane</keyword>
<dbReference type="Proteomes" id="UP000217784">
    <property type="component" value="Unassembled WGS sequence"/>
</dbReference>
<dbReference type="Pfam" id="PF07690">
    <property type="entry name" value="MFS_1"/>
    <property type="match status" value="1"/>
</dbReference>
<evidence type="ECO:0000256" key="4">
    <source>
        <dbReference type="ARBA" id="ARBA00022989"/>
    </source>
</evidence>
<feature type="transmembrane region" description="Helical" evidence="6">
    <location>
        <begin position="164"/>
        <end position="185"/>
    </location>
</feature>
<gene>
    <name evidence="8" type="ORF">ASJ80_01265</name>
</gene>
<dbReference type="Gene3D" id="1.20.1720.10">
    <property type="entry name" value="Multidrug resistance protein D"/>
    <property type="match status" value="1"/>
</dbReference>
<dbReference type="EMBL" id="LMVM01000037">
    <property type="protein sequence ID" value="PAV03630.1"/>
    <property type="molecule type" value="Genomic_DNA"/>
</dbReference>
<dbReference type="PRINTS" id="PR01036">
    <property type="entry name" value="TCRTETB"/>
</dbReference>
<keyword evidence="5 6" id="KW-0472">Membrane</keyword>
<evidence type="ECO:0000256" key="3">
    <source>
        <dbReference type="ARBA" id="ARBA00022692"/>
    </source>
</evidence>
<feature type="transmembrane region" description="Helical" evidence="6">
    <location>
        <begin position="111"/>
        <end position="129"/>
    </location>
</feature>
<proteinExistence type="predicted"/>
<feature type="transmembrane region" description="Helical" evidence="6">
    <location>
        <begin position="197"/>
        <end position="217"/>
    </location>
</feature>
<keyword evidence="9" id="KW-1185">Reference proteome</keyword>
<evidence type="ECO:0000256" key="2">
    <source>
        <dbReference type="ARBA" id="ARBA00022448"/>
    </source>
</evidence>
<feature type="transmembrane region" description="Helical" evidence="6">
    <location>
        <begin position="44"/>
        <end position="66"/>
    </location>
</feature>
<evidence type="ECO:0000259" key="7">
    <source>
        <dbReference type="PROSITE" id="PS50850"/>
    </source>
</evidence>
<feature type="transmembrane region" description="Helical" evidence="6">
    <location>
        <begin position="7"/>
        <end position="24"/>
    </location>
</feature>
<keyword evidence="4 6" id="KW-1133">Transmembrane helix</keyword>
<dbReference type="InterPro" id="IPR036259">
    <property type="entry name" value="MFS_trans_sf"/>
</dbReference>
<dbReference type="AlphaFoldDB" id="A0A2A2H2V1"/>
<comment type="subcellular location">
    <subcellularLocation>
        <location evidence="1">Membrane</location>
        <topology evidence="1">Multi-pass membrane protein</topology>
    </subcellularLocation>
</comment>
<feature type="transmembrane region" description="Helical" evidence="6">
    <location>
        <begin position="378"/>
        <end position="400"/>
    </location>
</feature>
<comment type="caution">
    <text evidence="8">The sequence shown here is derived from an EMBL/GenBank/DDBJ whole genome shotgun (WGS) entry which is preliminary data.</text>
</comment>
<evidence type="ECO:0000313" key="8">
    <source>
        <dbReference type="EMBL" id="PAV03630.1"/>
    </source>
</evidence>
<dbReference type="GO" id="GO:0016020">
    <property type="term" value="C:membrane"/>
    <property type="evidence" value="ECO:0007669"/>
    <property type="project" value="UniProtKB-SubCell"/>
</dbReference>
<feature type="transmembrane region" description="Helical" evidence="6">
    <location>
        <begin position="136"/>
        <end position="158"/>
    </location>
</feature>
<evidence type="ECO:0000256" key="1">
    <source>
        <dbReference type="ARBA" id="ARBA00004141"/>
    </source>
</evidence>
<evidence type="ECO:0000313" key="9">
    <source>
        <dbReference type="Proteomes" id="UP000217784"/>
    </source>
</evidence>
<feature type="transmembrane region" description="Helical" evidence="6">
    <location>
        <begin position="346"/>
        <end position="366"/>
    </location>
</feature>
<evidence type="ECO:0000256" key="5">
    <source>
        <dbReference type="ARBA" id="ARBA00023136"/>
    </source>
</evidence>
<feature type="transmembrane region" description="Helical" evidence="6">
    <location>
        <begin position="421"/>
        <end position="440"/>
    </location>
</feature>
<evidence type="ECO:0000256" key="6">
    <source>
        <dbReference type="SAM" id="Phobius"/>
    </source>
</evidence>
<dbReference type="PROSITE" id="PS50850">
    <property type="entry name" value="MFS"/>
    <property type="match status" value="1"/>
</dbReference>
<dbReference type="PANTHER" id="PTHR42718">
    <property type="entry name" value="MAJOR FACILITATOR SUPERFAMILY MULTIDRUG TRANSPORTER MFSC"/>
    <property type="match status" value="1"/>
</dbReference>
<protein>
    <submittedName>
        <fullName evidence="8">MFS transporter</fullName>
    </submittedName>
</protein>